<evidence type="ECO:0000259" key="16">
    <source>
        <dbReference type="Pfam" id="PF03717"/>
    </source>
</evidence>
<dbReference type="InterPro" id="IPR005311">
    <property type="entry name" value="PBP_dimer"/>
</dbReference>
<evidence type="ECO:0000256" key="1">
    <source>
        <dbReference type="ARBA" id="ARBA00004167"/>
    </source>
</evidence>
<dbReference type="InterPro" id="IPR001460">
    <property type="entry name" value="PCN-bd_Tpept"/>
</dbReference>
<dbReference type="STRING" id="477974.Daud_1463"/>
<evidence type="ECO:0000256" key="4">
    <source>
        <dbReference type="ARBA" id="ARBA00022475"/>
    </source>
</evidence>
<keyword evidence="12 14" id="KW-0472">Membrane</keyword>
<evidence type="ECO:0000256" key="9">
    <source>
        <dbReference type="ARBA" id="ARBA00022960"/>
    </source>
</evidence>
<evidence type="ECO:0000256" key="13">
    <source>
        <dbReference type="ARBA" id="ARBA00023316"/>
    </source>
</evidence>
<dbReference type="RefSeq" id="WP_012302554.1">
    <property type="nucleotide sequence ID" value="NC_010424.1"/>
</dbReference>
<dbReference type="GO" id="GO:0006508">
    <property type="term" value="P:proteolysis"/>
    <property type="evidence" value="ECO:0007669"/>
    <property type="project" value="UniProtKB-KW"/>
</dbReference>
<evidence type="ECO:0000313" key="17">
    <source>
        <dbReference type="EMBL" id="ACA59969.1"/>
    </source>
</evidence>
<dbReference type="GO" id="GO:0071972">
    <property type="term" value="F:peptidoglycan L,D-transpeptidase activity"/>
    <property type="evidence" value="ECO:0007669"/>
    <property type="project" value="TreeGrafter"/>
</dbReference>
<dbReference type="GO" id="GO:0008360">
    <property type="term" value="P:regulation of cell shape"/>
    <property type="evidence" value="ECO:0007669"/>
    <property type="project" value="UniProtKB-KW"/>
</dbReference>
<organism evidence="17 18">
    <name type="scientific">Desulforudis audaxviator (strain MP104C)</name>
    <dbReference type="NCBI Taxonomy" id="477974"/>
    <lineage>
        <taxon>Bacteria</taxon>
        <taxon>Bacillati</taxon>
        <taxon>Bacillota</taxon>
        <taxon>Clostridia</taxon>
        <taxon>Thermoanaerobacterales</taxon>
        <taxon>Candidatus Desulforudaceae</taxon>
        <taxon>Candidatus Desulforudis</taxon>
    </lineage>
</organism>
<dbReference type="GO" id="GO:0071555">
    <property type="term" value="P:cell wall organization"/>
    <property type="evidence" value="ECO:0007669"/>
    <property type="project" value="UniProtKB-KW"/>
</dbReference>
<dbReference type="Pfam" id="PF00905">
    <property type="entry name" value="Transpeptidase"/>
    <property type="match status" value="1"/>
</dbReference>
<evidence type="ECO:0000256" key="8">
    <source>
        <dbReference type="ARBA" id="ARBA00022801"/>
    </source>
</evidence>
<dbReference type="GO" id="GO:0016757">
    <property type="term" value="F:glycosyltransferase activity"/>
    <property type="evidence" value="ECO:0007669"/>
    <property type="project" value="UniProtKB-KW"/>
</dbReference>
<dbReference type="OrthoDB" id="9804124at2"/>
<dbReference type="SUPFAM" id="SSF56601">
    <property type="entry name" value="beta-lactamase/transpeptidase-like"/>
    <property type="match status" value="1"/>
</dbReference>
<gene>
    <name evidence="17" type="ordered locus">Daud_1463</name>
</gene>
<keyword evidence="4" id="KW-1003">Cell membrane</keyword>
<evidence type="ECO:0000256" key="11">
    <source>
        <dbReference type="ARBA" id="ARBA00022989"/>
    </source>
</evidence>
<dbReference type="PANTHER" id="PTHR30627">
    <property type="entry name" value="PEPTIDOGLYCAN D,D-TRANSPEPTIDASE"/>
    <property type="match status" value="1"/>
</dbReference>
<dbReference type="EMBL" id="CP000860">
    <property type="protein sequence ID" value="ACA59969.1"/>
    <property type="molecule type" value="Genomic_DNA"/>
</dbReference>
<dbReference type="NCBIfam" id="TIGR03423">
    <property type="entry name" value="pbp2_mrdA"/>
    <property type="match status" value="1"/>
</dbReference>
<dbReference type="Proteomes" id="UP000008544">
    <property type="component" value="Chromosome"/>
</dbReference>
<keyword evidence="17" id="KW-0328">Glycosyltransferase</keyword>
<evidence type="ECO:0000256" key="7">
    <source>
        <dbReference type="ARBA" id="ARBA00022692"/>
    </source>
</evidence>
<reference evidence="18" key="1">
    <citation type="submission" date="2007-10" db="EMBL/GenBank/DDBJ databases">
        <title>Complete sequence of chromosome of Desulforudis audaxviator MP104C.</title>
        <authorList>
            <person name="Copeland A."/>
            <person name="Lucas S."/>
            <person name="Lapidus A."/>
            <person name="Barry K."/>
            <person name="Glavina del Rio T."/>
            <person name="Dalin E."/>
            <person name="Tice H."/>
            <person name="Bruce D."/>
            <person name="Pitluck S."/>
            <person name="Lowry S.R."/>
            <person name="Larimer F."/>
            <person name="Land M.L."/>
            <person name="Hauser L."/>
            <person name="Kyrpides N."/>
            <person name="Ivanova N.N."/>
            <person name="Richardson P."/>
        </authorList>
    </citation>
    <scope>NUCLEOTIDE SEQUENCE [LARGE SCALE GENOMIC DNA]</scope>
    <source>
        <strain evidence="18">MP104C</strain>
    </source>
</reference>
<evidence type="ECO:0000256" key="6">
    <source>
        <dbReference type="ARBA" id="ARBA00022670"/>
    </source>
</evidence>
<keyword evidence="10" id="KW-0573">Peptidoglycan synthesis</keyword>
<accession>B1I4Q1</accession>
<proteinExistence type="inferred from homology"/>
<evidence type="ECO:0000256" key="2">
    <source>
        <dbReference type="ARBA" id="ARBA00004236"/>
    </source>
</evidence>
<dbReference type="KEGG" id="dau:Daud_1463"/>
<dbReference type="GO" id="GO:0009002">
    <property type="term" value="F:serine-type D-Ala-D-Ala carboxypeptidase activity"/>
    <property type="evidence" value="ECO:0007669"/>
    <property type="project" value="InterPro"/>
</dbReference>
<evidence type="ECO:0000256" key="12">
    <source>
        <dbReference type="ARBA" id="ARBA00023136"/>
    </source>
</evidence>
<dbReference type="GO" id="GO:0005886">
    <property type="term" value="C:plasma membrane"/>
    <property type="evidence" value="ECO:0007669"/>
    <property type="project" value="UniProtKB-SubCell"/>
</dbReference>
<keyword evidence="13" id="KW-0961">Cell wall biogenesis/degradation</keyword>
<protein>
    <submittedName>
        <fullName evidence="17">Peptidoglycan glycosyltransferase</fullName>
        <ecNumber evidence="17">2.4.1.129</ecNumber>
    </submittedName>
</protein>
<dbReference type="PANTHER" id="PTHR30627:SF2">
    <property type="entry name" value="PEPTIDOGLYCAN D,D-TRANSPEPTIDASE MRDA"/>
    <property type="match status" value="1"/>
</dbReference>
<reference evidence="17 18" key="2">
    <citation type="journal article" date="2008" name="Science">
        <title>Environmental genomics reveals a single-species ecosystem deep within Earth.</title>
        <authorList>
            <person name="Chivian D."/>
            <person name="Brodie E.L."/>
            <person name="Alm E.J."/>
            <person name="Culley D.E."/>
            <person name="Dehal P.S."/>
            <person name="Desantis T.Z."/>
            <person name="Gihring T.M."/>
            <person name="Lapidus A."/>
            <person name="Lin L.H."/>
            <person name="Lowry S.R."/>
            <person name="Moser D.P."/>
            <person name="Richardson P.M."/>
            <person name="Southam G."/>
            <person name="Wanger G."/>
            <person name="Pratt L.M."/>
            <person name="Andersen G.L."/>
            <person name="Hazen T.C."/>
            <person name="Brockman F.J."/>
            <person name="Arkin A.P."/>
            <person name="Onstott T.C."/>
        </authorList>
    </citation>
    <scope>NUCLEOTIDE SEQUENCE [LARGE SCALE GENOMIC DNA]</scope>
    <source>
        <strain evidence="17 18">MP104C</strain>
    </source>
</reference>
<comment type="subcellular location">
    <subcellularLocation>
        <location evidence="2">Cell membrane</location>
    </subcellularLocation>
    <subcellularLocation>
        <location evidence="1">Membrane</location>
        <topology evidence="1">Single-pass membrane protein</topology>
    </subcellularLocation>
</comment>
<keyword evidence="11 14" id="KW-1133">Transmembrane helix</keyword>
<keyword evidence="6" id="KW-0645">Protease</keyword>
<dbReference type="Gene3D" id="3.30.1390.30">
    <property type="entry name" value="Penicillin-binding protein 2a, domain 3"/>
    <property type="match status" value="1"/>
</dbReference>
<dbReference type="InterPro" id="IPR012338">
    <property type="entry name" value="Beta-lactam/transpept-like"/>
</dbReference>
<keyword evidence="5" id="KW-0997">Cell inner membrane</keyword>
<keyword evidence="17" id="KW-0808">Transferase</keyword>
<dbReference type="AlphaFoldDB" id="B1I4Q1"/>
<sequence length="655" mass="73115">MDKKSIAKRTNVLVVIIALVFLVLVGRVAYLQLIETEHYRTLARENSLRLITISAPRGEIYDRNGVKLVGNRPLYAVSLVNLGQSREELEPVVEKLAAILGRTPEELWDAIDNHSLRRYEPIRLARDVSLEIVSRIEEAQMELPGVVIDFEPMREYPYGNFLAHVLGYIREIQPDQLARYQADGYRRGDVFGQAGLEHAMERELRGIPGARQLEVDAVGRPVRSLGVKNPVPGHDLTLTIDFEVQRAAEEALARIVESLQKEGYRDCRAASAVVIDVRSGAVLALASYPAYDPRMFAGDLSAEQARVLLTSPEGPFLNRAIQSDYPPGSTFKMVVAAAALESGKIDRRFAVTDPGYFYHQGQRYNCLGAHGRVDVVRGIQVSCNTFFLAAGLRTGPENIFRMAHDFGLGERTGIELAAEAAGVLPTAEYKRKMVQAELDRRFGPQFEAIEEHYRSQLPGTDEARREELKRERERERAKIQAQYDRYAWDLLWRDYDTLNMSIGQGLNNYTPLQLANYVAAIANGGYLYRPYLVQRVTDPNGRVVKEAVPELRRRVSVSPENLDILREGMRLVNQPGGTAYGSFFDFPVTTAGKTGTAEVWGRDSHGLYVAFAPYEEPEIAIAVVVEHGGPGSRAAAPVARTIMDAYFGFLTQNGE</sequence>
<dbReference type="GO" id="GO:0009252">
    <property type="term" value="P:peptidoglycan biosynthetic process"/>
    <property type="evidence" value="ECO:0007669"/>
    <property type="project" value="UniProtKB-KW"/>
</dbReference>
<keyword evidence="9" id="KW-0133">Cell shape</keyword>
<dbReference type="SUPFAM" id="SSF56519">
    <property type="entry name" value="Penicillin binding protein dimerisation domain"/>
    <property type="match status" value="1"/>
</dbReference>
<dbReference type="Pfam" id="PF03717">
    <property type="entry name" value="PBP_dimer"/>
    <property type="match status" value="1"/>
</dbReference>
<dbReference type="InterPro" id="IPR036138">
    <property type="entry name" value="PBP_dimer_sf"/>
</dbReference>
<feature type="transmembrane region" description="Helical" evidence="14">
    <location>
        <begin position="12"/>
        <end position="30"/>
    </location>
</feature>
<keyword evidence="18" id="KW-1185">Reference proteome</keyword>
<evidence type="ECO:0000256" key="3">
    <source>
        <dbReference type="ARBA" id="ARBA00007171"/>
    </source>
</evidence>
<evidence type="ECO:0000256" key="14">
    <source>
        <dbReference type="SAM" id="Phobius"/>
    </source>
</evidence>
<feature type="domain" description="Penicillin-binding protein transpeptidase" evidence="15">
    <location>
        <begin position="271"/>
        <end position="644"/>
    </location>
</feature>
<dbReference type="HOGENOM" id="CLU_009289_1_1_9"/>
<evidence type="ECO:0000259" key="15">
    <source>
        <dbReference type="Pfam" id="PF00905"/>
    </source>
</evidence>
<evidence type="ECO:0000256" key="10">
    <source>
        <dbReference type="ARBA" id="ARBA00022984"/>
    </source>
</evidence>
<dbReference type="Gene3D" id="3.90.1310.10">
    <property type="entry name" value="Penicillin-binding protein 2a (Domain 2)"/>
    <property type="match status" value="1"/>
</dbReference>
<dbReference type="eggNOG" id="COG0768">
    <property type="taxonomic scope" value="Bacteria"/>
</dbReference>
<name>B1I4Q1_DESAP</name>
<feature type="domain" description="Penicillin-binding protein dimerisation" evidence="16">
    <location>
        <begin position="53"/>
        <end position="224"/>
    </location>
</feature>
<evidence type="ECO:0000256" key="5">
    <source>
        <dbReference type="ARBA" id="ARBA00022519"/>
    </source>
</evidence>
<dbReference type="Gene3D" id="3.40.710.10">
    <property type="entry name" value="DD-peptidase/beta-lactamase superfamily"/>
    <property type="match status" value="1"/>
</dbReference>
<keyword evidence="7 14" id="KW-0812">Transmembrane</keyword>
<dbReference type="GO" id="GO:0008658">
    <property type="term" value="F:penicillin binding"/>
    <property type="evidence" value="ECO:0007669"/>
    <property type="project" value="InterPro"/>
</dbReference>
<dbReference type="EC" id="2.4.1.129" evidence="17"/>
<evidence type="ECO:0000313" key="18">
    <source>
        <dbReference type="Proteomes" id="UP000008544"/>
    </source>
</evidence>
<dbReference type="InterPro" id="IPR050515">
    <property type="entry name" value="Beta-lactam/transpept"/>
</dbReference>
<comment type="similarity">
    <text evidence="3">Belongs to the transpeptidase family.</text>
</comment>
<dbReference type="InterPro" id="IPR017790">
    <property type="entry name" value="Penicillin-binding_protein_2"/>
</dbReference>
<keyword evidence="8" id="KW-0378">Hydrolase</keyword>